<accession>G3VUF9</accession>
<dbReference type="PANTHER" id="PTHR46490:SF3">
    <property type="entry name" value="C-TYPE LECTIN DOMAIN-CONTAINING PROTEIN"/>
    <property type="match status" value="1"/>
</dbReference>
<dbReference type="OMA" id="RCGTIPA"/>
<dbReference type="HOGENOM" id="CLU_976484_0_0_1"/>
<reference evidence="7 8" key="1">
    <citation type="journal article" date="2011" name="Proc. Natl. Acad. Sci. U.S.A.">
        <title>Genetic diversity and population structure of the endangered marsupial Sarcophilus harrisii (Tasmanian devil).</title>
        <authorList>
            <person name="Miller W."/>
            <person name="Hayes V.M."/>
            <person name="Ratan A."/>
            <person name="Petersen D.C."/>
            <person name="Wittekindt N.E."/>
            <person name="Miller J."/>
            <person name="Walenz B."/>
            <person name="Knight J."/>
            <person name="Qi J."/>
            <person name="Zhao F."/>
            <person name="Wang Q."/>
            <person name="Bedoya-Reina O.C."/>
            <person name="Katiyar N."/>
            <person name="Tomsho L.P."/>
            <person name="Kasson L.M."/>
            <person name="Hardie R.A."/>
            <person name="Woodbridge P."/>
            <person name="Tindall E.A."/>
            <person name="Bertelsen M.F."/>
            <person name="Dixon D."/>
            <person name="Pyecroft S."/>
            <person name="Helgen K.M."/>
            <person name="Lesk A.M."/>
            <person name="Pringle T.H."/>
            <person name="Patterson N."/>
            <person name="Zhang Y."/>
            <person name="Kreiss A."/>
            <person name="Woods G.M."/>
            <person name="Jones M.E."/>
            <person name="Schuster S.C."/>
        </authorList>
    </citation>
    <scope>NUCLEOTIDE SEQUENCE [LARGE SCALE GENOMIC DNA]</scope>
</reference>
<keyword evidence="1" id="KW-0430">Lectin</keyword>
<dbReference type="eggNOG" id="KOG4297">
    <property type="taxonomic scope" value="Eukaryota"/>
</dbReference>
<dbReference type="OrthoDB" id="8950604at2759"/>
<dbReference type="InterPro" id="IPR052309">
    <property type="entry name" value="C-type_Lectin_Domain_Fam1"/>
</dbReference>
<dbReference type="PROSITE" id="PS50041">
    <property type="entry name" value="C_TYPE_LECTIN_2"/>
    <property type="match status" value="1"/>
</dbReference>
<evidence type="ECO:0000256" key="3">
    <source>
        <dbReference type="ARBA" id="ARBA00023180"/>
    </source>
</evidence>
<reference evidence="7" key="3">
    <citation type="submission" date="2025-09" db="UniProtKB">
        <authorList>
            <consortium name="Ensembl"/>
        </authorList>
    </citation>
    <scope>IDENTIFICATION</scope>
</reference>
<evidence type="ECO:0000256" key="4">
    <source>
        <dbReference type="SAM" id="MobiDB-lite"/>
    </source>
</evidence>
<protein>
    <recommendedName>
        <fullName evidence="6">C-type lectin domain-containing protein</fullName>
    </recommendedName>
</protein>
<keyword evidence="5" id="KW-1133">Transmembrane helix</keyword>
<feature type="region of interest" description="Disordered" evidence="4">
    <location>
        <begin position="1"/>
        <end position="31"/>
    </location>
</feature>
<dbReference type="InterPro" id="IPR016187">
    <property type="entry name" value="CTDL_fold"/>
</dbReference>
<reference evidence="7" key="2">
    <citation type="submission" date="2025-08" db="UniProtKB">
        <authorList>
            <consortium name="Ensembl"/>
        </authorList>
    </citation>
    <scope>IDENTIFICATION</scope>
</reference>
<dbReference type="SMART" id="SM00034">
    <property type="entry name" value="CLECT"/>
    <property type="match status" value="1"/>
</dbReference>
<dbReference type="GO" id="GO:0005886">
    <property type="term" value="C:plasma membrane"/>
    <property type="evidence" value="ECO:0007669"/>
    <property type="project" value="TreeGrafter"/>
</dbReference>
<dbReference type="Pfam" id="PF00059">
    <property type="entry name" value="Lectin_C"/>
    <property type="match status" value="1"/>
</dbReference>
<dbReference type="PANTHER" id="PTHR46490">
    <property type="entry name" value="C-TYPE LECTIN DOMAIN FAMILY 12 MEMBER A-RELATED"/>
    <property type="match status" value="1"/>
</dbReference>
<sequence>MEESSITNPPSIPDKPKLEPPNTDTETPEQELITPLSTAPKEEWGPVPSDIFIKDAPNAFSLWAVIAVILGILSLLLVLASSFFGYQYFQNIQQSNSNLYNLTKEMKSFHNKLDIFSGTMKELQKGKYSEPCLKHWIGYKDNCYNQTLSCVSWFDCDNLCISMNSTFLKSGNDMIMMFMKKFISADTWVGISYQENSKEWKWGNGSSYPFGASPKSKWNFRNSCLYINSNMLDFSHCNETLPCLCQKALSAEN</sequence>
<dbReference type="GO" id="GO:0007165">
    <property type="term" value="P:signal transduction"/>
    <property type="evidence" value="ECO:0007669"/>
    <property type="project" value="TreeGrafter"/>
</dbReference>
<dbReference type="InterPro" id="IPR001304">
    <property type="entry name" value="C-type_lectin-like"/>
</dbReference>
<feature type="domain" description="C-type lectin" evidence="6">
    <location>
        <begin position="139"/>
        <end position="246"/>
    </location>
</feature>
<dbReference type="Ensembl" id="ENSSHAT00000006873.2">
    <property type="protein sequence ID" value="ENSSHAP00000006814.1"/>
    <property type="gene ID" value="ENSSHAG00000005920.2"/>
</dbReference>
<dbReference type="GeneID" id="105750692"/>
<keyword evidence="5" id="KW-0812">Transmembrane</keyword>
<keyword evidence="2" id="KW-1015">Disulfide bond</keyword>
<feature type="transmembrane region" description="Helical" evidence="5">
    <location>
        <begin position="62"/>
        <end position="86"/>
    </location>
</feature>
<dbReference type="GeneTree" id="ENSGT00730000111779"/>
<keyword evidence="8" id="KW-1185">Reference proteome</keyword>
<evidence type="ECO:0000313" key="8">
    <source>
        <dbReference type="Proteomes" id="UP000007648"/>
    </source>
</evidence>
<gene>
    <name evidence="7" type="primary">LOC105750692</name>
</gene>
<keyword evidence="5" id="KW-0472">Membrane</keyword>
<name>G3VUF9_SARHA</name>
<dbReference type="GO" id="GO:0004888">
    <property type="term" value="F:transmembrane signaling receptor activity"/>
    <property type="evidence" value="ECO:0007669"/>
    <property type="project" value="TreeGrafter"/>
</dbReference>
<evidence type="ECO:0000256" key="1">
    <source>
        <dbReference type="ARBA" id="ARBA00022734"/>
    </source>
</evidence>
<evidence type="ECO:0000256" key="5">
    <source>
        <dbReference type="SAM" id="Phobius"/>
    </source>
</evidence>
<dbReference type="SUPFAM" id="SSF56436">
    <property type="entry name" value="C-type lectin-like"/>
    <property type="match status" value="1"/>
</dbReference>
<dbReference type="GO" id="GO:0030246">
    <property type="term" value="F:carbohydrate binding"/>
    <property type="evidence" value="ECO:0007669"/>
    <property type="project" value="UniProtKB-KW"/>
</dbReference>
<evidence type="ECO:0000259" key="6">
    <source>
        <dbReference type="PROSITE" id="PS50041"/>
    </source>
</evidence>
<evidence type="ECO:0000256" key="2">
    <source>
        <dbReference type="ARBA" id="ARBA00023157"/>
    </source>
</evidence>
<organism evidence="7 8">
    <name type="scientific">Sarcophilus harrisii</name>
    <name type="common">Tasmanian devil</name>
    <name type="synonym">Sarcophilus laniarius</name>
    <dbReference type="NCBI Taxonomy" id="9305"/>
    <lineage>
        <taxon>Eukaryota</taxon>
        <taxon>Metazoa</taxon>
        <taxon>Chordata</taxon>
        <taxon>Craniata</taxon>
        <taxon>Vertebrata</taxon>
        <taxon>Euteleostomi</taxon>
        <taxon>Mammalia</taxon>
        <taxon>Metatheria</taxon>
        <taxon>Dasyuromorphia</taxon>
        <taxon>Dasyuridae</taxon>
        <taxon>Sarcophilus</taxon>
    </lineage>
</organism>
<keyword evidence="3" id="KW-0325">Glycoprotein</keyword>
<dbReference type="Gene3D" id="3.10.100.10">
    <property type="entry name" value="Mannose-Binding Protein A, subunit A"/>
    <property type="match status" value="1"/>
</dbReference>
<proteinExistence type="predicted"/>
<dbReference type="InParanoid" id="G3VUF9"/>
<dbReference type="InterPro" id="IPR016186">
    <property type="entry name" value="C-type_lectin-like/link_sf"/>
</dbReference>
<dbReference type="Proteomes" id="UP000007648">
    <property type="component" value="Unassembled WGS sequence"/>
</dbReference>
<dbReference type="KEGG" id="shr:105750692"/>
<dbReference type="RefSeq" id="XP_023360362.1">
    <property type="nucleotide sequence ID" value="XM_023504594.2"/>
</dbReference>
<evidence type="ECO:0000313" key="7">
    <source>
        <dbReference type="Ensembl" id="ENSSHAP00000006814.1"/>
    </source>
</evidence>
<dbReference type="AlphaFoldDB" id="G3VUF9"/>